<dbReference type="SUPFAM" id="SSF48452">
    <property type="entry name" value="TPR-like"/>
    <property type="match status" value="2"/>
</dbReference>
<dbReference type="PRINTS" id="PR00364">
    <property type="entry name" value="DISEASERSIST"/>
</dbReference>
<dbReference type="Proteomes" id="UP001183388">
    <property type="component" value="Unassembled WGS sequence"/>
</dbReference>
<comment type="caution">
    <text evidence="3">The sequence shown here is derived from an EMBL/GenBank/DDBJ whole genome shotgun (WGS) entry which is preliminary data.</text>
</comment>
<dbReference type="Gene3D" id="1.25.40.10">
    <property type="entry name" value="Tetratricopeptide repeat domain"/>
    <property type="match status" value="2"/>
</dbReference>
<dbReference type="InterPro" id="IPR011990">
    <property type="entry name" value="TPR-like_helical_dom_sf"/>
</dbReference>
<dbReference type="Gene3D" id="3.40.50.300">
    <property type="entry name" value="P-loop containing nucleotide triphosphate hydrolases"/>
    <property type="match status" value="1"/>
</dbReference>
<dbReference type="PANTHER" id="PTHR47691:SF3">
    <property type="entry name" value="HTH-TYPE TRANSCRIPTIONAL REGULATOR RV0890C-RELATED"/>
    <property type="match status" value="1"/>
</dbReference>
<feature type="non-terminal residue" evidence="3">
    <location>
        <position position="1"/>
    </location>
</feature>
<dbReference type="RefSeq" id="WP_311633309.1">
    <property type="nucleotide sequence ID" value="NZ_JAVREN010000066.1"/>
</dbReference>
<proteinExistence type="predicted"/>
<dbReference type="SUPFAM" id="SSF52540">
    <property type="entry name" value="P-loop containing nucleoside triphosphate hydrolases"/>
    <property type="match status" value="1"/>
</dbReference>
<dbReference type="PANTHER" id="PTHR47691">
    <property type="entry name" value="REGULATOR-RELATED"/>
    <property type="match status" value="1"/>
</dbReference>
<dbReference type="Pfam" id="PF13424">
    <property type="entry name" value="TPR_12"/>
    <property type="match status" value="2"/>
</dbReference>
<evidence type="ECO:0000256" key="1">
    <source>
        <dbReference type="SAM" id="MobiDB-lite"/>
    </source>
</evidence>
<accession>A0ABU2LFH2</accession>
<gene>
    <name evidence="3" type="ORF">RM780_25810</name>
</gene>
<dbReference type="EMBL" id="JAVREN010000066">
    <property type="protein sequence ID" value="MDT0310338.1"/>
    <property type="molecule type" value="Genomic_DNA"/>
</dbReference>
<reference evidence="4" key="1">
    <citation type="submission" date="2023-07" db="EMBL/GenBank/DDBJ databases">
        <title>30 novel species of actinomycetes from the DSMZ collection.</title>
        <authorList>
            <person name="Nouioui I."/>
        </authorList>
    </citation>
    <scope>NUCLEOTIDE SEQUENCE [LARGE SCALE GENOMIC DNA]</scope>
    <source>
        <strain evidence="4">DSM 44917</strain>
    </source>
</reference>
<feature type="region of interest" description="Disordered" evidence="1">
    <location>
        <begin position="1"/>
        <end position="24"/>
    </location>
</feature>
<keyword evidence="4" id="KW-1185">Reference proteome</keyword>
<protein>
    <submittedName>
        <fullName evidence="3">Tetratricopeptide repeat protein</fullName>
    </submittedName>
</protein>
<sequence>PQESALSRSFAGLRPDPAHPFLGRREQRTRLTQWVHRDRARTDPRPTVVVLHGPSGSGRTTLARWAAQEMSELFRGACLVDLRGQSQDPLPTRDALLHLMNRLGAPRDQLLFREGTGRGADPAQLRRLAERYQQHLTDLPVVVILDDATDPAQVATLVPARSASLVLVTAAEPLALDGEQTASVHQLGLGPLDPAAADGLLRASAGEGAAPAAPADPGAEAARRRVAALCDGRPLLLRMAGSALDGRSPGRLAEDLAAYGPDEGPAAPDPAERVLRLRYADQSEPARRLLRRLALAGRASLGARAAAALLDVDEREAARRLEELTRAGLLRQVRGSRYRLHDLVRRFARARLQDEESEADRSAARERLIRSYAELADTVIRLVDGQTSSRVTRADALPAAAGGHGFASLDAALRWLDDETSFITATLRHADERVDRDAVQHLLGALADYCLLRGDLYRLGELNELTQAVDQGLLTRSVQWRTGVAARQLGELDKARSTLTSVVGLYRRAHHEPGAARALRDLGITLQQQGRLTEAGDRLREALALQGGEDLAGDRAWTLHALAAVERECGRVHGAGALLAEALGLHRDSGSVHGEAWTRFQLGQTLLARGEVPAAENELRLALGLYERSRDVRGVAWAATELGVARVHAGDPAAASGELTAALARHRETEDARGEAWTLYALAQAQEEAGDAAEALRTIERARSLFSRIRDAFGLASARHHSARVTRDLRAEQTGSLRNSGFARQLLADARRDFRRAGVPRGEAWSCLELTVIEAGNERHGQALELADEALRLFTAGYGEGPDARGADWAAFLRCTLLPLASPGGSEVGQAVAQQELADLLAAAHPLRDERLADAASSYALMLERGQGPESGWPAWRLGMVPRRAARDLVGVRAPD</sequence>
<evidence type="ECO:0000313" key="4">
    <source>
        <dbReference type="Proteomes" id="UP001183388"/>
    </source>
</evidence>
<name>A0ABU2LFH2_9ACTN</name>
<evidence type="ECO:0000313" key="3">
    <source>
        <dbReference type="EMBL" id="MDT0310338.1"/>
    </source>
</evidence>
<feature type="domain" description="AAA+ ATPase" evidence="2">
    <location>
        <begin position="45"/>
        <end position="446"/>
    </location>
</feature>
<evidence type="ECO:0000259" key="2">
    <source>
        <dbReference type="SMART" id="SM00382"/>
    </source>
</evidence>
<dbReference type="InterPro" id="IPR027417">
    <property type="entry name" value="P-loop_NTPase"/>
</dbReference>
<dbReference type="SMART" id="SM00382">
    <property type="entry name" value="AAA"/>
    <property type="match status" value="1"/>
</dbReference>
<dbReference type="InterPro" id="IPR019734">
    <property type="entry name" value="TPR_rpt"/>
</dbReference>
<organism evidence="3 4">
    <name type="scientific">Streptomyces boetiae</name>
    <dbReference type="NCBI Taxonomy" id="3075541"/>
    <lineage>
        <taxon>Bacteria</taxon>
        <taxon>Bacillati</taxon>
        <taxon>Actinomycetota</taxon>
        <taxon>Actinomycetes</taxon>
        <taxon>Kitasatosporales</taxon>
        <taxon>Streptomycetaceae</taxon>
        <taxon>Streptomyces</taxon>
    </lineage>
</organism>
<dbReference type="InterPro" id="IPR003593">
    <property type="entry name" value="AAA+_ATPase"/>
</dbReference>
<dbReference type="SMART" id="SM00028">
    <property type="entry name" value="TPR"/>
    <property type="match status" value="3"/>
</dbReference>